<protein>
    <recommendedName>
        <fullName evidence="3">NemA protein</fullName>
    </recommendedName>
</protein>
<reference evidence="1 2" key="1">
    <citation type="submission" date="2018-06" db="EMBL/GenBank/DDBJ databases">
        <authorList>
            <consortium name="Pathogen Informatics"/>
            <person name="Doyle S."/>
        </authorList>
    </citation>
    <scope>NUCLEOTIDE SEQUENCE [LARGE SCALE GENOMIC DNA]</scope>
    <source>
        <strain evidence="1 2">NCTC10529</strain>
    </source>
</reference>
<dbReference type="KEGG" id="kki:KKKWG1_1311"/>
<organism evidence="1 2">
    <name type="scientific">Kingella kingae</name>
    <dbReference type="NCBI Taxonomy" id="504"/>
    <lineage>
        <taxon>Bacteria</taxon>
        <taxon>Pseudomonadati</taxon>
        <taxon>Pseudomonadota</taxon>
        <taxon>Betaproteobacteria</taxon>
        <taxon>Neisseriales</taxon>
        <taxon>Neisseriaceae</taxon>
        <taxon>Kingella</taxon>
    </lineage>
</organism>
<name>A0AAX2J3X5_KINKI</name>
<dbReference type="RefSeq" id="WP_003786136.1">
    <property type="nucleotide sequence ID" value="NZ_CP050136.1"/>
</dbReference>
<sequence>MKQTILWAVVALGLTACSGVGVNGSGISLGVGLGGSIGRHVGLGTSINIPLSLDKDEAESKTGGINVTEQKIITYFDAQGKTSDSAVKGGFFRQLLVKQNDNAYLVQDFYDNGNKRSDPMTLAKEQLFEFRAQPKDGTYTVYAINGNIMQQHNFKNGKLVQP</sequence>
<dbReference type="AlphaFoldDB" id="A0AAX2J3X5"/>
<gene>
    <name evidence="1" type="ORF">NCTC10529_01349</name>
</gene>
<dbReference type="Proteomes" id="UP000248598">
    <property type="component" value="Chromosome 1"/>
</dbReference>
<evidence type="ECO:0000313" key="2">
    <source>
        <dbReference type="Proteomes" id="UP000248598"/>
    </source>
</evidence>
<accession>A0AAX2J3X5</accession>
<dbReference type="GeneID" id="93262632"/>
<dbReference type="EMBL" id="LS483426">
    <property type="protein sequence ID" value="SQH25154.1"/>
    <property type="molecule type" value="Genomic_DNA"/>
</dbReference>
<evidence type="ECO:0000313" key="1">
    <source>
        <dbReference type="EMBL" id="SQH25154.1"/>
    </source>
</evidence>
<dbReference type="PROSITE" id="PS51257">
    <property type="entry name" value="PROKAR_LIPOPROTEIN"/>
    <property type="match status" value="1"/>
</dbReference>
<evidence type="ECO:0008006" key="3">
    <source>
        <dbReference type="Google" id="ProtNLM"/>
    </source>
</evidence>
<proteinExistence type="predicted"/>